<sequence length="58" mass="7074">MKAALRSIFEKIKENLLVKKSRKYYERINIIAEYINHKPIALMVFVVKNDLKSWFQRF</sequence>
<dbReference type="AlphaFoldDB" id="A0A2S5R954"/>
<accession>A0A2S5R954</accession>
<name>A0A2S5R954_9PROT</name>
<dbReference type="Proteomes" id="UP000239425">
    <property type="component" value="Unassembled WGS sequence"/>
</dbReference>
<organism evidence="1 2">
    <name type="scientific">Holospora curviuscula</name>
    <dbReference type="NCBI Taxonomy" id="1082868"/>
    <lineage>
        <taxon>Bacteria</taxon>
        <taxon>Pseudomonadati</taxon>
        <taxon>Pseudomonadota</taxon>
        <taxon>Alphaproteobacteria</taxon>
        <taxon>Holosporales</taxon>
        <taxon>Holosporaceae</taxon>
        <taxon>Holospora</taxon>
    </lineage>
</organism>
<evidence type="ECO:0000313" key="2">
    <source>
        <dbReference type="Proteomes" id="UP000239425"/>
    </source>
</evidence>
<comment type="caution">
    <text evidence="1">The sequence shown here is derived from an EMBL/GenBank/DDBJ whole genome shotgun (WGS) entry which is preliminary data.</text>
</comment>
<evidence type="ECO:0000313" key="1">
    <source>
        <dbReference type="EMBL" id="PPE03837.1"/>
    </source>
</evidence>
<gene>
    <name evidence="1" type="ORF">HCUR_00614</name>
</gene>
<dbReference type="EMBL" id="PHHC01000080">
    <property type="protein sequence ID" value="PPE03837.1"/>
    <property type="molecule type" value="Genomic_DNA"/>
</dbReference>
<keyword evidence="2" id="KW-1185">Reference proteome</keyword>
<protein>
    <submittedName>
        <fullName evidence="1">Uncharacterized protein</fullName>
    </submittedName>
</protein>
<reference evidence="1 2" key="1">
    <citation type="submission" date="2017-11" db="EMBL/GenBank/DDBJ databases">
        <title>Comparative genomic analysis of Holospora spp., intranuclear symbionts of paramecia.</title>
        <authorList>
            <person name="Garushyants S.K."/>
            <person name="Beliavskaya A."/>
            <person name="Malko D.B."/>
            <person name="Logacheva M.D."/>
            <person name="Rautian M.S."/>
            <person name="Gelfand M.S."/>
        </authorList>
    </citation>
    <scope>NUCLEOTIDE SEQUENCE [LARGE SCALE GENOMIC DNA]</scope>
    <source>
        <strain evidence="2">02AZ16</strain>
    </source>
</reference>
<proteinExistence type="predicted"/>